<dbReference type="RefSeq" id="WP_052883824.1">
    <property type="nucleotide sequence ID" value="NZ_CP009961.1"/>
</dbReference>
<dbReference type="AlphaFoldDB" id="A0A0F7CKX5"/>
<gene>
    <name evidence="3" type="ORF">MA03_02835</name>
</gene>
<dbReference type="HOGENOM" id="CLU_1369600_0_0_2"/>
<evidence type="ECO:0000313" key="4">
    <source>
        <dbReference type="Proteomes" id="UP000067434"/>
    </source>
</evidence>
<organism evidence="3 4">
    <name type="scientific">Infirmifilum uzonense</name>
    <dbReference type="NCBI Taxonomy" id="1550241"/>
    <lineage>
        <taxon>Archaea</taxon>
        <taxon>Thermoproteota</taxon>
        <taxon>Thermoprotei</taxon>
        <taxon>Thermofilales</taxon>
        <taxon>Thermofilaceae</taxon>
        <taxon>Infirmifilum</taxon>
    </lineage>
</organism>
<name>A0A0F7CKX5_9CREN</name>
<protein>
    <recommendedName>
        <fullName evidence="2">CRISPR type III-associated protein domain-containing protein</fullName>
    </recommendedName>
</protein>
<dbReference type="InterPro" id="IPR005537">
    <property type="entry name" value="RAMP_III_fam"/>
</dbReference>
<sequence>MRNLRVEVKLRGIRTVQPSGEIRKEDYRVMVYEKKVGDRIVAYPISPAQFKGALRQIACIVVQNKPELRQAYEDLFGTDVADRCFGESREVASPVSKEGKLSFEIINCDISDKLEKLIELRPRTKLDRELGTVERGSLLFSQVISSGFKVTFLIKSNEELNEREVDLLTKALNALKGWGIGGWTCLGYGSVEEVSISEF</sequence>
<keyword evidence="4" id="KW-1185">Reference proteome</keyword>
<feature type="domain" description="CRISPR type III-associated protein" evidence="2">
    <location>
        <begin position="44"/>
        <end position="192"/>
    </location>
</feature>
<evidence type="ECO:0000313" key="3">
    <source>
        <dbReference type="EMBL" id="AKG38421.1"/>
    </source>
</evidence>
<dbReference type="GO" id="GO:0051607">
    <property type="term" value="P:defense response to virus"/>
    <property type="evidence" value="ECO:0007669"/>
    <property type="project" value="UniProtKB-KW"/>
</dbReference>
<dbReference type="Proteomes" id="UP000067434">
    <property type="component" value="Chromosome"/>
</dbReference>
<evidence type="ECO:0000256" key="1">
    <source>
        <dbReference type="ARBA" id="ARBA00023118"/>
    </source>
</evidence>
<evidence type="ECO:0000259" key="2">
    <source>
        <dbReference type="Pfam" id="PF03787"/>
    </source>
</evidence>
<dbReference type="EMBL" id="CP009961">
    <property type="protein sequence ID" value="AKG38421.1"/>
    <property type="molecule type" value="Genomic_DNA"/>
</dbReference>
<dbReference type="STRING" id="1550241.MA03_02835"/>
<dbReference type="PATRIC" id="fig|1550241.5.peg.588"/>
<dbReference type="CDD" id="cd09726">
    <property type="entry name" value="RAMP_I_III"/>
    <property type="match status" value="1"/>
</dbReference>
<keyword evidence="1" id="KW-0051">Antiviral defense</keyword>
<dbReference type="KEGG" id="thf:MA03_02835"/>
<reference evidence="3 4" key="1">
    <citation type="journal article" date="2015" name="Stand. Genomic Sci.">
        <title>Complete genome sequence of and proposal of Thermofilum uzonense sp. nov. a novel hyperthermophilic crenarchaeon and emended description of the genus Thermofilum.</title>
        <authorList>
            <person name="Toshchakov S.V."/>
            <person name="Korzhenkov A.A."/>
            <person name="Samarov N.I."/>
            <person name="Mazunin I.O."/>
            <person name="Mozhey O.I."/>
            <person name="Shmyr I.S."/>
            <person name="Derbikova K.S."/>
            <person name="Taranov E.A."/>
            <person name="Dominova I.N."/>
            <person name="Bonch-Osmolovskaya E.A."/>
            <person name="Patrushev M.V."/>
            <person name="Podosokorskaya O.A."/>
            <person name="Kublanov I.V."/>
        </authorList>
    </citation>
    <scope>NUCLEOTIDE SEQUENCE [LARGE SCALE GENOMIC DNA]</scope>
    <source>
        <strain evidence="3 4">1807-2</strain>
    </source>
</reference>
<dbReference type="Pfam" id="PF03787">
    <property type="entry name" value="RAMPs"/>
    <property type="match status" value="1"/>
</dbReference>
<dbReference type="GeneID" id="25401132"/>
<proteinExistence type="predicted"/>
<accession>A0A0F7CKX5</accession>